<accession>A0A0N1ELP8</accession>
<dbReference type="InterPro" id="IPR011990">
    <property type="entry name" value="TPR-like_helical_dom_sf"/>
</dbReference>
<reference evidence="3 4" key="1">
    <citation type="submission" date="2014-06" db="EMBL/GenBank/DDBJ databases">
        <title>Helicobacter pullorum isolates in fresh chicken meat - phenotypic and genotypic features.</title>
        <authorList>
            <person name="Borges V."/>
            <person name="Santos A."/>
            <person name="Correia C.B."/>
            <person name="Saraiva M."/>
            <person name="Menard A."/>
            <person name="Vieira L."/>
            <person name="Sampaio D.A."/>
            <person name="Gomes J.P."/>
            <person name="Oleastro M."/>
        </authorList>
    </citation>
    <scope>NUCLEOTIDE SEQUENCE [LARGE SCALE GENOMIC DNA]</scope>
    <source>
        <strain evidence="3 4">229334/12</strain>
    </source>
</reference>
<dbReference type="Gene3D" id="1.25.40.10">
    <property type="entry name" value="Tetratricopeptide repeat domain"/>
    <property type="match status" value="3"/>
</dbReference>
<dbReference type="STRING" id="35818.HPU229336_08015"/>
<proteinExistence type="predicted"/>
<gene>
    <name evidence="3" type="ORF">HPU229334_02575</name>
</gene>
<comment type="caution">
    <text evidence="3">The sequence shown here is derived from an EMBL/GenBank/DDBJ whole genome shotgun (WGS) entry which is preliminary data.</text>
</comment>
<dbReference type="SMART" id="SM00028">
    <property type="entry name" value="TPR"/>
    <property type="match status" value="3"/>
</dbReference>
<dbReference type="SUPFAM" id="SSF81901">
    <property type="entry name" value="HCP-like"/>
    <property type="match status" value="1"/>
</dbReference>
<evidence type="ECO:0000313" key="4">
    <source>
        <dbReference type="Proteomes" id="UP000037997"/>
    </source>
</evidence>
<dbReference type="RefSeq" id="WP_054197640.1">
    <property type="nucleotide sequence ID" value="NZ_JNOC01000016.1"/>
</dbReference>
<evidence type="ECO:0000256" key="2">
    <source>
        <dbReference type="SAM" id="Phobius"/>
    </source>
</evidence>
<dbReference type="SUPFAM" id="SSF48452">
    <property type="entry name" value="TPR-like"/>
    <property type="match status" value="1"/>
</dbReference>
<dbReference type="EMBL" id="JNOC01000016">
    <property type="protein sequence ID" value="KPH56294.1"/>
    <property type="molecule type" value="Genomic_DNA"/>
</dbReference>
<keyword evidence="2" id="KW-0472">Membrane</keyword>
<feature type="transmembrane region" description="Helical" evidence="2">
    <location>
        <begin position="7"/>
        <end position="28"/>
    </location>
</feature>
<dbReference type="PROSITE" id="PS50005">
    <property type="entry name" value="TPR"/>
    <property type="match status" value="1"/>
</dbReference>
<keyword evidence="1" id="KW-0802">TPR repeat</keyword>
<name>A0A0N1ELP8_9HELI</name>
<dbReference type="InterPro" id="IPR019734">
    <property type="entry name" value="TPR_rpt"/>
</dbReference>
<dbReference type="PATRIC" id="fig|35818.11.peg.504"/>
<organism evidence="3 4">
    <name type="scientific">Helicobacter pullorum</name>
    <dbReference type="NCBI Taxonomy" id="35818"/>
    <lineage>
        <taxon>Bacteria</taxon>
        <taxon>Pseudomonadati</taxon>
        <taxon>Campylobacterota</taxon>
        <taxon>Epsilonproteobacteria</taxon>
        <taxon>Campylobacterales</taxon>
        <taxon>Helicobacteraceae</taxon>
        <taxon>Helicobacter</taxon>
    </lineage>
</organism>
<keyword evidence="2" id="KW-1133">Transmembrane helix</keyword>
<protein>
    <recommendedName>
        <fullName evidence="5">ATP dependent nuclease</fullName>
    </recommendedName>
</protein>
<evidence type="ECO:0000256" key="1">
    <source>
        <dbReference type="PROSITE-ProRule" id="PRU00339"/>
    </source>
</evidence>
<evidence type="ECO:0008006" key="5">
    <source>
        <dbReference type="Google" id="ProtNLM"/>
    </source>
</evidence>
<feature type="repeat" description="TPR" evidence="1">
    <location>
        <begin position="144"/>
        <end position="177"/>
    </location>
</feature>
<dbReference type="Proteomes" id="UP000037997">
    <property type="component" value="Unassembled WGS sequence"/>
</dbReference>
<sequence length="431" mass="50451">MLLRNKILISIVGGFCLFVLLMGCLPNAKIAFVDNSYQEVNNQEDIYIIQAYAALDMGDYKTARENLQKAYELTKNKEYLREIIGLLVLEKDFLKAKNAAKDYLKVSPNDEKVRQALVEILGSMGDLQGAVQEVQILLKNNASVQNLEIASSVYFLQKDYSRALEYLQKAYEISKDEKILDKIVSIHLLFFKDRNKAIMVYETHIKKYGISKNVGEKLALIYLEDKRFLEAARNYEKLYKATQEQKYARFALEIYIKGQYLTKAERFLEQNPSIQSRDEMLLEIYRLNKETTKSIQLLQKLYKKSGNVDYLALEAMILYENSTNKNQAFLKKIVGKFEEVLKKSDNSLYWNYLGYLLIDHNLDVKKGIQCVQKALEKEPQNPYYLDSLAWGYYKQKDCKNAKEIINKIPKEEREKEKEIFEHFRVIEKCKF</sequence>
<keyword evidence="2" id="KW-0812">Transmembrane</keyword>
<dbReference type="AlphaFoldDB" id="A0A0N1ELP8"/>
<evidence type="ECO:0000313" key="3">
    <source>
        <dbReference type="EMBL" id="KPH56294.1"/>
    </source>
</evidence>
<dbReference type="PROSITE" id="PS51257">
    <property type="entry name" value="PROKAR_LIPOPROTEIN"/>
    <property type="match status" value="1"/>
</dbReference>